<accession>A0A1Y6D6C5</accession>
<dbReference type="InterPro" id="IPR002545">
    <property type="entry name" value="CheW-lke_dom"/>
</dbReference>
<evidence type="ECO:0000259" key="1">
    <source>
        <dbReference type="PROSITE" id="PS50851"/>
    </source>
</evidence>
<dbReference type="OrthoDB" id="21516at2"/>
<name>A0A1Y6D6C5_9GAMM</name>
<evidence type="ECO:0000313" key="3">
    <source>
        <dbReference type="Proteomes" id="UP000192923"/>
    </source>
</evidence>
<sequence length="228" mass="25691">MTHRLALAESQCWKRIGIHGDRSCEELEYCVHCRSCPVYHLAGRRLLDRPIPAEYREEWRRRLAEIPETPDPDSLGLMVFRVAGHWLALPSSCLDATLNPAPVRKIPHRGHRHFLGLVNAQGELQLCFTLEHLLDPHGAETTGNPAPTGTGRAFPRLLVIKVRGQRWAFPADEVLGIERQPRARLQPPPAHLRLAPDHPVTALCELEGLRVSLLDPERLAARFAEAVR</sequence>
<gene>
    <name evidence="2" type="ORF">SAMN02949497_3291</name>
</gene>
<dbReference type="SUPFAM" id="SSF50341">
    <property type="entry name" value="CheW-like"/>
    <property type="match status" value="1"/>
</dbReference>
<keyword evidence="3" id="KW-1185">Reference proteome</keyword>
<reference evidence="2 3" key="1">
    <citation type="submission" date="2016-12" db="EMBL/GenBank/DDBJ databases">
        <authorList>
            <person name="Song W.-J."/>
            <person name="Kurnit D.M."/>
        </authorList>
    </citation>
    <scope>NUCLEOTIDE SEQUENCE [LARGE SCALE GENOMIC DNA]</scope>
    <source>
        <strain evidence="2 3">175</strain>
    </source>
</reference>
<organism evidence="2 3">
    <name type="scientific">Methylomagnum ishizawai</name>
    <dbReference type="NCBI Taxonomy" id="1760988"/>
    <lineage>
        <taxon>Bacteria</taxon>
        <taxon>Pseudomonadati</taxon>
        <taxon>Pseudomonadota</taxon>
        <taxon>Gammaproteobacteria</taxon>
        <taxon>Methylococcales</taxon>
        <taxon>Methylococcaceae</taxon>
        <taxon>Methylomagnum</taxon>
    </lineage>
</organism>
<dbReference type="SMART" id="SM00260">
    <property type="entry name" value="CheW"/>
    <property type="match status" value="1"/>
</dbReference>
<dbReference type="GO" id="GO:0006935">
    <property type="term" value="P:chemotaxis"/>
    <property type="evidence" value="ECO:0007669"/>
    <property type="project" value="InterPro"/>
</dbReference>
<dbReference type="STRING" id="1760988.SAMN02949497_3291"/>
<dbReference type="PROSITE" id="PS50851">
    <property type="entry name" value="CHEW"/>
    <property type="match status" value="1"/>
</dbReference>
<dbReference type="Gene3D" id="2.40.50.180">
    <property type="entry name" value="CheA-289, Domain 4"/>
    <property type="match status" value="1"/>
</dbReference>
<dbReference type="AlphaFoldDB" id="A0A1Y6D6C5"/>
<evidence type="ECO:0000313" key="2">
    <source>
        <dbReference type="EMBL" id="SMF95914.1"/>
    </source>
</evidence>
<dbReference type="InterPro" id="IPR036061">
    <property type="entry name" value="CheW-like_dom_sf"/>
</dbReference>
<dbReference type="Pfam" id="PF01584">
    <property type="entry name" value="CheW"/>
    <property type="match status" value="1"/>
</dbReference>
<feature type="domain" description="CheW-like" evidence="1">
    <location>
        <begin position="74"/>
        <end position="225"/>
    </location>
</feature>
<proteinExistence type="predicted"/>
<dbReference type="GO" id="GO:0007165">
    <property type="term" value="P:signal transduction"/>
    <property type="evidence" value="ECO:0007669"/>
    <property type="project" value="InterPro"/>
</dbReference>
<dbReference type="EMBL" id="FXAM01000001">
    <property type="protein sequence ID" value="SMF95914.1"/>
    <property type="molecule type" value="Genomic_DNA"/>
</dbReference>
<protein>
    <submittedName>
        <fullName evidence="2">Chemotaxis-related protein WspD</fullName>
    </submittedName>
</protein>
<dbReference type="Proteomes" id="UP000192923">
    <property type="component" value="Unassembled WGS sequence"/>
</dbReference>
<dbReference type="RefSeq" id="WP_085214549.1">
    <property type="nucleotide sequence ID" value="NZ_FXAM01000001.1"/>
</dbReference>